<dbReference type="PROSITE" id="PS50110">
    <property type="entry name" value="RESPONSE_REGULATORY"/>
    <property type="match status" value="2"/>
</dbReference>
<dbReference type="Proteomes" id="UP000095042">
    <property type="component" value="Unassembled WGS sequence"/>
</dbReference>
<feature type="modified residue" description="4-aspartylphosphate" evidence="4">
    <location>
        <position position="203"/>
    </location>
</feature>
<dbReference type="InterPro" id="IPR011006">
    <property type="entry name" value="CheY-like_superfamily"/>
</dbReference>
<evidence type="ECO:0000313" key="6">
    <source>
        <dbReference type="EMBL" id="ODS01861.1"/>
    </source>
</evidence>
<dbReference type="RefSeq" id="WP_069624807.1">
    <property type="nucleotide sequence ID" value="NZ_LPWD01000423.1"/>
</dbReference>
<dbReference type="OrthoDB" id="286140at2"/>
<dbReference type="SUPFAM" id="SSF52172">
    <property type="entry name" value="CheY-like"/>
    <property type="match status" value="2"/>
</dbReference>
<protein>
    <recommendedName>
        <fullName evidence="5">Response regulatory domain-containing protein</fullName>
    </recommendedName>
</protein>
<evidence type="ECO:0000256" key="1">
    <source>
        <dbReference type="ARBA" id="ARBA00022553"/>
    </source>
</evidence>
<evidence type="ECO:0000313" key="7">
    <source>
        <dbReference type="Proteomes" id="UP000095042"/>
    </source>
</evidence>
<organism evidence="6 7">
    <name type="scientific">Methyloceanibacter marginalis</name>
    <dbReference type="NCBI Taxonomy" id="1774971"/>
    <lineage>
        <taxon>Bacteria</taxon>
        <taxon>Pseudomonadati</taxon>
        <taxon>Pseudomonadota</taxon>
        <taxon>Alphaproteobacteria</taxon>
        <taxon>Hyphomicrobiales</taxon>
        <taxon>Hyphomicrobiaceae</taxon>
        <taxon>Methyloceanibacter</taxon>
    </lineage>
</organism>
<feature type="modified residue" description="4-aspartylphosphate" evidence="4">
    <location>
        <position position="68"/>
    </location>
</feature>
<sequence length="280" mass="30343">MLDMPASAASPQLAFEGKTVLVADDDPVIREYLSARCKEAGLRVETATDGLRALLQASKLEPDLLILDLHLPDVEGFRVCERLTDAKFQPLPVVILTADSGEATKQRCKELGATYVQKGGQLWDELEPIMQRIFAAADVSDAQIDKKAEAARPNVLLVDDDAIVLKELTSRLQKSGLDVVTASSGIQGFWLALKIKPDAIVTDYYMAGGDGHYLLSRIKSTPATKGIPVIVCTGKITDARDRAPVERELLGRGQAADFLTKPVSVEQLLNSLRRHAGIAV</sequence>
<evidence type="ECO:0000256" key="2">
    <source>
        <dbReference type="ARBA" id="ARBA00023015"/>
    </source>
</evidence>
<evidence type="ECO:0000256" key="4">
    <source>
        <dbReference type="PROSITE-ProRule" id="PRU00169"/>
    </source>
</evidence>
<proteinExistence type="predicted"/>
<dbReference type="SMART" id="SM00448">
    <property type="entry name" value="REC"/>
    <property type="match status" value="2"/>
</dbReference>
<keyword evidence="2" id="KW-0805">Transcription regulation</keyword>
<dbReference type="AlphaFoldDB" id="A0A1E3W7V2"/>
<dbReference type="CDD" id="cd17574">
    <property type="entry name" value="REC_OmpR"/>
    <property type="match status" value="1"/>
</dbReference>
<gene>
    <name evidence="6" type="ORF">AUC71_02910</name>
</gene>
<dbReference type="CDD" id="cd00156">
    <property type="entry name" value="REC"/>
    <property type="match status" value="1"/>
</dbReference>
<dbReference type="EMBL" id="LPWD01000423">
    <property type="protein sequence ID" value="ODS01861.1"/>
    <property type="molecule type" value="Genomic_DNA"/>
</dbReference>
<feature type="domain" description="Response regulatory" evidence="5">
    <location>
        <begin position="19"/>
        <end position="134"/>
    </location>
</feature>
<evidence type="ECO:0000259" key="5">
    <source>
        <dbReference type="PROSITE" id="PS50110"/>
    </source>
</evidence>
<dbReference type="PANTHER" id="PTHR44591:SF3">
    <property type="entry name" value="RESPONSE REGULATORY DOMAIN-CONTAINING PROTEIN"/>
    <property type="match status" value="1"/>
</dbReference>
<dbReference type="Gene3D" id="3.40.50.2300">
    <property type="match status" value="2"/>
</dbReference>
<feature type="domain" description="Response regulatory" evidence="5">
    <location>
        <begin position="154"/>
        <end position="276"/>
    </location>
</feature>
<dbReference type="GO" id="GO:0000160">
    <property type="term" value="P:phosphorelay signal transduction system"/>
    <property type="evidence" value="ECO:0007669"/>
    <property type="project" value="InterPro"/>
</dbReference>
<keyword evidence="1 4" id="KW-0597">Phosphoprotein</keyword>
<name>A0A1E3W7V2_9HYPH</name>
<reference evidence="6 7" key="1">
    <citation type="journal article" date="2016" name="Environ. Microbiol.">
        <title>New Methyloceanibacter diversity from North Sea sediments includes methanotroph containing solely the soluble methane monooxygenase.</title>
        <authorList>
            <person name="Vekeman B."/>
            <person name="Kerckhof F.M."/>
            <person name="Cremers G."/>
            <person name="de Vos P."/>
            <person name="Vandamme P."/>
            <person name="Boon N."/>
            <person name="Op den Camp H.J."/>
            <person name="Heylen K."/>
        </authorList>
    </citation>
    <scope>NUCLEOTIDE SEQUENCE [LARGE SCALE GENOMIC DNA]</scope>
    <source>
        <strain evidence="6 7">R-67177</strain>
    </source>
</reference>
<evidence type="ECO:0000256" key="3">
    <source>
        <dbReference type="ARBA" id="ARBA00023163"/>
    </source>
</evidence>
<dbReference type="InterPro" id="IPR050595">
    <property type="entry name" value="Bact_response_regulator"/>
</dbReference>
<comment type="caution">
    <text evidence="6">The sequence shown here is derived from an EMBL/GenBank/DDBJ whole genome shotgun (WGS) entry which is preliminary data.</text>
</comment>
<keyword evidence="7" id="KW-1185">Reference proteome</keyword>
<dbReference type="PANTHER" id="PTHR44591">
    <property type="entry name" value="STRESS RESPONSE REGULATOR PROTEIN 1"/>
    <property type="match status" value="1"/>
</dbReference>
<dbReference type="Pfam" id="PF00072">
    <property type="entry name" value="Response_reg"/>
    <property type="match status" value="2"/>
</dbReference>
<accession>A0A1E3W7V2</accession>
<keyword evidence="3" id="KW-0804">Transcription</keyword>
<dbReference type="InterPro" id="IPR001789">
    <property type="entry name" value="Sig_transdc_resp-reg_receiver"/>
</dbReference>